<sequence length="191" mass="20628">MAAGAGHRKRTMAPAGLIGKQIQQPRTCLWRRQRRSRDNRPEWSGAAPGILQRFLIASNALLAQVTPGTPDARTLDPILGNTERPHIWTPRAPSPSDDGSTAPPGAIIATTPYVGSWREAALQAIDTRDIPRTWSRDPAGFYRTDAFSRTISDPAEAAVSQLHRVRGLCVLVGAAVKKIRGAADPNPDAQT</sequence>
<proteinExistence type="predicted"/>
<organism evidence="1 2">
    <name type="scientific">Hypoxylon rubiginosum</name>
    <dbReference type="NCBI Taxonomy" id="110542"/>
    <lineage>
        <taxon>Eukaryota</taxon>
        <taxon>Fungi</taxon>
        <taxon>Dikarya</taxon>
        <taxon>Ascomycota</taxon>
        <taxon>Pezizomycotina</taxon>
        <taxon>Sordariomycetes</taxon>
        <taxon>Xylariomycetidae</taxon>
        <taxon>Xylariales</taxon>
        <taxon>Hypoxylaceae</taxon>
        <taxon>Hypoxylon</taxon>
    </lineage>
</organism>
<dbReference type="Proteomes" id="UP001497700">
    <property type="component" value="Unassembled WGS sequence"/>
</dbReference>
<reference evidence="1 2" key="1">
    <citation type="journal article" date="2022" name="New Phytol.">
        <title>Ecological generalism drives hyperdiversity of secondary metabolite gene clusters in xylarialean endophytes.</title>
        <authorList>
            <person name="Franco M.E.E."/>
            <person name="Wisecaver J.H."/>
            <person name="Arnold A.E."/>
            <person name="Ju Y.M."/>
            <person name="Slot J.C."/>
            <person name="Ahrendt S."/>
            <person name="Moore L.P."/>
            <person name="Eastman K.E."/>
            <person name="Scott K."/>
            <person name="Konkel Z."/>
            <person name="Mondo S.J."/>
            <person name="Kuo A."/>
            <person name="Hayes R.D."/>
            <person name="Haridas S."/>
            <person name="Andreopoulos B."/>
            <person name="Riley R."/>
            <person name="LaButti K."/>
            <person name="Pangilinan J."/>
            <person name="Lipzen A."/>
            <person name="Amirebrahimi M."/>
            <person name="Yan J."/>
            <person name="Adam C."/>
            <person name="Keymanesh K."/>
            <person name="Ng V."/>
            <person name="Louie K."/>
            <person name="Northen T."/>
            <person name="Drula E."/>
            <person name="Henrissat B."/>
            <person name="Hsieh H.M."/>
            <person name="Youens-Clark K."/>
            <person name="Lutzoni F."/>
            <person name="Miadlikowska J."/>
            <person name="Eastwood D.C."/>
            <person name="Hamelin R.C."/>
            <person name="Grigoriev I.V."/>
            <person name="U'Ren J.M."/>
        </authorList>
    </citation>
    <scope>NUCLEOTIDE SEQUENCE [LARGE SCALE GENOMIC DNA]</scope>
    <source>
        <strain evidence="1 2">CBS 119005</strain>
    </source>
</reference>
<keyword evidence="2" id="KW-1185">Reference proteome</keyword>
<gene>
    <name evidence="1" type="ORF">F4820DRAFT_443811</name>
</gene>
<comment type="caution">
    <text evidence="1">The sequence shown here is derived from an EMBL/GenBank/DDBJ whole genome shotgun (WGS) entry which is preliminary data.</text>
</comment>
<accession>A0ACB9ZE22</accession>
<name>A0ACB9ZE22_9PEZI</name>
<evidence type="ECO:0000313" key="2">
    <source>
        <dbReference type="Proteomes" id="UP001497700"/>
    </source>
</evidence>
<evidence type="ECO:0000313" key="1">
    <source>
        <dbReference type="EMBL" id="KAI4869734.1"/>
    </source>
</evidence>
<protein>
    <submittedName>
        <fullName evidence="1">Uncharacterized protein</fullName>
    </submittedName>
</protein>
<dbReference type="EMBL" id="MU393428">
    <property type="protein sequence ID" value="KAI4869734.1"/>
    <property type="molecule type" value="Genomic_DNA"/>
</dbReference>